<proteinExistence type="predicted"/>
<reference evidence="1" key="1">
    <citation type="submission" date="2020-10" db="EMBL/GenBank/DDBJ databases">
        <authorList>
            <person name="Gilroy R."/>
        </authorList>
    </citation>
    <scope>NUCLEOTIDE SEQUENCE</scope>
    <source>
        <strain evidence="1">CHK180-2868</strain>
    </source>
</reference>
<name>A0A9D1A620_9FIRM</name>
<evidence type="ECO:0000313" key="1">
    <source>
        <dbReference type="EMBL" id="HIR06408.1"/>
    </source>
</evidence>
<dbReference type="InterPro" id="IPR043743">
    <property type="entry name" value="DUF5688"/>
</dbReference>
<dbReference type="EMBL" id="DVGC01000060">
    <property type="protein sequence ID" value="HIR06408.1"/>
    <property type="molecule type" value="Genomic_DNA"/>
</dbReference>
<accession>A0A9D1A620</accession>
<dbReference type="Pfam" id="PF18941">
    <property type="entry name" value="DUF5688"/>
    <property type="match status" value="1"/>
</dbReference>
<dbReference type="AlphaFoldDB" id="A0A9D1A620"/>
<sequence>MNYTLFCESLGSMLLDRFPPGVLLSRERIQKNNNTYLDAFCIPVPGFRCSPVIYLKPLYEEWVRGCSMEQIADSVMETLSKQPPFSADILSRLTDLEQARPYIAFRLVSKKANEPLLSKVPWLSFLDFAILFFVDLTSESGVRASALIRNQQMELWNLSSEKLWEISRWNTPRLFPPSIRLLQDLLPESERSTDKEAGSLLSAVRVLTNRSETYGASCLLYEGLLPALSDHLGSDLLILPSSIHEVLVLPDSVGLDYSSLRAMIRQVNRTELESEDFLSDELYLWSSGDSFLKICPSGACSDKAETDGTENP</sequence>
<dbReference type="Proteomes" id="UP000824250">
    <property type="component" value="Unassembled WGS sequence"/>
</dbReference>
<gene>
    <name evidence="1" type="ORF">IAB28_10675</name>
</gene>
<protein>
    <submittedName>
        <fullName evidence="1">Uncharacterized protein</fullName>
    </submittedName>
</protein>
<evidence type="ECO:0000313" key="2">
    <source>
        <dbReference type="Proteomes" id="UP000824250"/>
    </source>
</evidence>
<comment type="caution">
    <text evidence="1">The sequence shown here is derived from an EMBL/GenBank/DDBJ whole genome shotgun (WGS) entry which is preliminary data.</text>
</comment>
<organism evidence="1 2">
    <name type="scientific">Candidatus Copromonas faecavium</name>
    <name type="common">nom. illeg.</name>
    <dbReference type="NCBI Taxonomy" id="2840740"/>
    <lineage>
        <taxon>Bacteria</taxon>
        <taxon>Bacillati</taxon>
        <taxon>Bacillota</taxon>
        <taxon>Clostridia</taxon>
        <taxon>Lachnospirales</taxon>
        <taxon>Lachnospiraceae</taxon>
        <taxon>Candidatus Copromonas (nom. illeg.)</taxon>
    </lineage>
</organism>
<reference evidence="1" key="2">
    <citation type="journal article" date="2021" name="PeerJ">
        <title>Extensive microbial diversity within the chicken gut microbiome revealed by metagenomics and culture.</title>
        <authorList>
            <person name="Gilroy R."/>
            <person name="Ravi A."/>
            <person name="Getino M."/>
            <person name="Pursley I."/>
            <person name="Horton D.L."/>
            <person name="Alikhan N.F."/>
            <person name="Baker D."/>
            <person name="Gharbi K."/>
            <person name="Hall N."/>
            <person name="Watson M."/>
            <person name="Adriaenssens E.M."/>
            <person name="Foster-Nyarko E."/>
            <person name="Jarju S."/>
            <person name="Secka A."/>
            <person name="Antonio M."/>
            <person name="Oren A."/>
            <person name="Chaudhuri R.R."/>
            <person name="La Ragione R."/>
            <person name="Hildebrand F."/>
            <person name="Pallen M.J."/>
        </authorList>
    </citation>
    <scope>NUCLEOTIDE SEQUENCE</scope>
    <source>
        <strain evidence="1">CHK180-2868</strain>
    </source>
</reference>